<dbReference type="STRING" id="1003.SAMN04488541_101961"/>
<keyword evidence="3" id="KW-1185">Reference proteome</keyword>
<dbReference type="RefSeq" id="WP_091545436.1">
    <property type="nucleotide sequence ID" value="NZ_FONY01000019.1"/>
</dbReference>
<dbReference type="InterPro" id="IPR008274">
    <property type="entry name" value="AldOxase/xan_DH_MoCoBD1"/>
</dbReference>
<protein>
    <submittedName>
        <fullName evidence="2">Isoquinoline 1-oxidoreductase, beta subunit</fullName>
    </submittedName>
</protein>
<dbReference type="InterPro" id="IPR037165">
    <property type="entry name" value="AldOxase/xan_DH_Mopterin-bd_sf"/>
</dbReference>
<dbReference type="InterPro" id="IPR000674">
    <property type="entry name" value="Ald_Oxase/Xan_DH_a/b"/>
</dbReference>
<name>A0A1I2GQS6_9BACT</name>
<proteinExistence type="predicted"/>
<dbReference type="PANTHER" id="PTHR47495">
    <property type="entry name" value="ALDEHYDE DEHYDROGENASE"/>
    <property type="match status" value="1"/>
</dbReference>
<evidence type="ECO:0000313" key="2">
    <source>
        <dbReference type="EMBL" id="SFF19006.1"/>
    </source>
</evidence>
<dbReference type="SMART" id="SM01008">
    <property type="entry name" value="Ald_Xan_dh_C"/>
    <property type="match status" value="1"/>
</dbReference>
<sequence>METKNKYKNKQSVEKSPNAISRRFFLKTAGAGSALLAIGFQTLGGELMKFKPTEFNPHPLVLLDAEGKITIMAHKQEIGQGVYQSLPTIIAEEMNFSSLDQINIKLANTATKYGDQSVGGSYSVRGYYTDLRKIGAGVREMLEKAAANRWKTTPENCYAEDGKVFLKSDKSKFLSFKELAEEASKLEVPKEPKLKDAKDFKLIGKSLLRPDIPLKTNGSAIFGIDFKVEGMLYASVEHCPVYRGKVKSVDDRRAKNVKGVKAVVQVERNLFKNSFFGVAVVAENYYAATEGRKQLKIEWDTAGYDQISTENNLKQFKALAKTEGTVYEKIGDFDATFNNAPTKLEAEYETSFAAHVPLEPMNCIAHVKEGECEIWVSTQVPSDVRETVAKMLGLDVEKVKVNLSFVGGGFGRRLTADYVTEAVNISKQVKAPVKLIWTREDDISQSPLRPATYSILQGALDKNGKAIAIHHKVVAPSIGFENFGGKVGEEFDKGALEGFDKSAYSIPNQKVSGVYFKTDIPLIWWRAVYSTTTAFAHESFIDEMAVKAGKDPLQFRIDLIEKDERMKKMLIFLGGKAEWSKALPPNWGKGVAWWQFFAGQAGHVVYVSKQKDNTIKIEKVVVAIDCGTAVNPDNIKAQVEGGTVMGLREAVANEITFKGGKVEQGNFNNYKLLRMNEVPPIEVYIVPNSEVPHGVGEPGLPPVAPALANAIFNLTGKRIRKIPFKLEG</sequence>
<evidence type="ECO:0000313" key="3">
    <source>
        <dbReference type="Proteomes" id="UP000199513"/>
    </source>
</evidence>
<dbReference type="OrthoDB" id="9767994at2"/>
<dbReference type="AlphaFoldDB" id="A0A1I2GQS6"/>
<dbReference type="GO" id="GO:0016491">
    <property type="term" value="F:oxidoreductase activity"/>
    <property type="evidence" value="ECO:0007669"/>
    <property type="project" value="InterPro"/>
</dbReference>
<feature type="domain" description="Aldehyde oxidase/xanthine dehydrogenase a/b hammerhead" evidence="1">
    <location>
        <begin position="217"/>
        <end position="303"/>
    </location>
</feature>
<accession>A0A1I2GQS6</accession>
<organism evidence="2 3">
    <name type="scientific">Thermoflexibacter ruber</name>
    <dbReference type="NCBI Taxonomy" id="1003"/>
    <lineage>
        <taxon>Bacteria</taxon>
        <taxon>Pseudomonadati</taxon>
        <taxon>Bacteroidota</taxon>
        <taxon>Cytophagia</taxon>
        <taxon>Cytophagales</taxon>
        <taxon>Thermoflexibacteraceae</taxon>
        <taxon>Thermoflexibacter</taxon>
    </lineage>
</organism>
<dbReference type="InterPro" id="IPR052516">
    <property type="entry name" value="N-heterocyclic_Hydroxylase"/>
</dbReference>
<dbReference type="SUPFAM" id="SSF56003">
    <property type="entry name" value="Molybdenum cofactor-binding domain"/>
    <property type="match status" value="2"/>
</dbReference>
<reference evidence="2 3" key="1">
    <citation type="submission" date="2016-10" db="EMBL/GenBank/DDBJ databases">
        <authorList>
            <person name="de Groot N.N."/>
        </authorList>
    </citation>
    <scope>NUCLEOTIDE SEQUENCE [LARGE SCALE GENOMIC DNA]</scope>
    <source>
        <strain>GEY</strain>
        <strain evidence="3">DSM 9560</strain>
    </source>
</reference>
<dbReference type="Gene3D" id="3.90.1170.50">
    <property type="entry name" value="Aldehyde oxidase/xanthine dehydrogenase, a/b hammerhead"/>
    <property type="match status" value="1"/>
</dbReference>
<dbReference type="EMBL" id="FONY01000019">
    <property type="protein sequence ID" value="SFF19006.1"/>
    <property type="molecule type" value="Genomic_DNA"/>
</dbReference>
<dbReference type="Gene3D" id="3.30.365.10">
    <property type="entry name" value="Aldehyde oxidase/xanthine dehydrogenase, molybdopterin binding domain"/>
    <property type="match status" value="4"/>
</dbReference>
<evidence type="ECO:0000259" key="1">
    <source>
        <dbReference type="SMART" id="SM01008"/>
    </source>
</evidence>
<dbReference type="Pfam" id="PF20256">
    <property type="entry name" value="MoCoBD_2"/>
    <property type="match status" value="2"/>
</dbReference>
<dbReference type="PANTHER" id="PTHR47495:SF2">
    <property type="entry name" value="ALDEHYDE DEHYDROGENASE"/>
    <property type="match status" value="1"/>
</dbReference>
<dbReference type="Proteomes" id="UP000199513">
    <property type="component" value="Unassembled WGS sequence"/>
</dbReference>
<dbReference type="Pfam" id="PF02738">
    <property type="entry name" value="MoCoBD_1"/>
    <property type="match status" value="1"/>
</dbReference>
<gene>
    <name evidence="2" type="ORF">SAMN04488541_101961</name>
</gene>
<dbReference type="PIRSF" id="PIRSF036389">
    <property type="entry name" value="IOR_B"/>
    <property type="match status" value="1"/>
</dbReference>
<dbReference type="InterPro" id="IPR046867">
    <property type="entry name" value="AldOxase/xan_DH_MoCoBD2"/>
</dbReference>
<dbReference type="InterPro" id="IPR012368">
    <property type="entry name" value="OxRdtase_Mopterin-bd_su_IorB"/>
</dbReference>